<evidence type="ECO:0000259" key="3">
    <source>
        <dbReference type="PROSITE" id="PS51186"/>
    </source>
</evidence>
<keyword evidence="1 4" id="KW-0808">Transferase</keyword>
<dbReference type="GO" id="GO:0016746">
    <property type="term" value="F:acyltransferase activity"/>
    <property type="evidence" value="ECO:0007669"/>
    <property type="project" value="UniProtKB-KW"/>
</dbReference>
<dbReference type="Gene3D" id="3.40.630.30">
    <property type="match status" value="1"/>
</dbReference>
<dbReference type="Pfam" id="PF00583">
    <property type="entry name" value="Acetyltransf_1"/>
    <property type="match status" value="1"/>
</dbReference>
<dbReference type="PROSITE" id="PS51186">
    <property type="entry name" value="GNAT"/>
    <property type="match status" value="1"/>
</dbReference>
<dbReference type="Proteomes" id="UP001195624">
    <property type="component" value="Unassembled WGS sequence"/>
</dbReference>
<organism evidence="4 5">
    <name type="scientific">Winslowiella toletana</name>
    <dbReference type="NCBI Taxonomy" id="92490"/>
    <lineage>
        <taxon>Bacteria</taxon>
        <taxon>Pseudomonadati</taxon>
        <taxon>Pseudomonadota</taxon>
        <taxon>Gammaproteobacteria</taxon>
        <taxon>Enterobacterales</taxon>
        <taxon>Erwiniaceae</taxon>
        <taxon>Winslowiella</taxon>
    </lineage>
</organism>
<protein>
    <submittedName>
        <fullName evidence="4">Acetyltransferase</fullName>
        <ecNumber evidence="4">2.3.1.-</ecNumber>
    </submittedName>
</protein>
<dbReference type="RefSeq" id="WP_017802299.1">
    <property type="nucleotide sequence ID" value="NZ_JAGGMQ010000001.1"/>
</dbReference>
<dbReference type="InterPro" id="IPR000182">
    <property type="entry name" value="GNAT_dom"/>
</dbReference>
<reference evidence="4 5" key="1">
    <citation type="submission" date="2021-03" db="EMBL/GenBank/DDBJ databases">
        <authorList>
            <person name="D'Agostino P."/>
            <person name="Huntemann M."/>
            <person name="Clum A."/>
            <person name="Spunde A."/>
            <person name="Palaniappan K."/>
            <person name="Ritter S."/>
            <person name="Mikhailova N."/>
            <person name="Chen I.-M."/>
            <person name="Stamatis D."/>
            <person name="Reddy T."/>
            <person name="O'Malley R."/>
            <person name="Daum C."/>
            <person name="Shapiro N."/>
            <person name="Ivanova N."/>
            <person name="Kyrpides N."/>
            <person name="Woyke T."/>
        </authorList>
    </citation>
    <scope>NUCLEOTIDE SEQUENCE [LARGE SCALE GENOMIC DNA]</scope>
    <source>
        <strain evidence="4 5">WS4403</strain>
    </source>
</reference>
<dbReference type="PANTHER" id="PTHR43877:SF5">
    <property type="entry name" value="BLL8307 PROTEIN"/>
    <property type="match status" value="1"/>
</dbReference>
<dbReference type="PANTHER" id="PTHR43877">
    <property type="entry name" value="AMINOALKYLPHOSPHONATE N-ACETYLTRANSFERASE-RELATED-RELATED"/>
    <property type="match status" value="1"/>
</dbReference>
<keyword evidence="2 4" id="KW-0012">Acyltransferase</keyword>
<proteinExistence type="predicted"/>
<dbReference type="EC" id="2.3.1.-" evidence="4"/>
<evidence type="ECO:0000313" key="5">
    <source>
        <dbReference type="Proteomes" id="UP001195624"/>
    </source>
</evidence>
<dbReference type="InterPro" id="IPR050832">
    <property type="entry name" value="Bact_Acetyltransf"/>
</dbReference>
<name>A0ABS4PFC7_9GAMM</name>
<evidence type="ECO:0000256" key="1">
    <source>
        <dbReference type="ARBA" id="ARBA00022679"/>
    </source>
</evidence>
<comment type="caution">
    <text evidence="4">The sequence shown here is derived from an EMBL/GenBank/DDBJ whole genome shotgun (WGS) entry which is preliminary data.</text>
</comment>
<evidence type="ECO:0000313" key="4">
    <source>
        <dbReference type="EMBL" id="MBP2171353.1"/>
    </source>
</evidence>
<accession>A0ABS4PFC7</accession>
<dbReference type="EMBL" id="JAGGMQ010000001">
    <property type="protein sequence ID" value="MBP2171353.1"/>
    <property type="molecule type" value="Genomic_DNA"/>
</dbReference>
<gene>
    <name evidence="4" type="ORF">J2125_004545</name>
</gene>
<keyword evidence="5" id="KW-1185">Reference proteome</keyword>
<reference evidence="5" key="2">
    <citation type="submission" date="2023-07" db="EMBL/GenBank/DDBJ databases">
        <title>Genome mining of underrepresented organisms for secondary metabolites.</title>
        <authorList>
            <person name="D'Agostino P.M."/>
        </authorList>
    </citation>
    <scope>NUCLEOTIDE SEQUENCE [LARGE SCALE GENOMIC DNA]</scope>
    <source>
        <strain evidence="5">WS4403</strain>
    </source>
</reference>
<dbReference type="SUPFAM" id="SSF55729">
    <property type="entry name" value="Acyl-CoA N-acyltransferases (Nat)"/>
    <property type="match status" value="1"/>
</dbReference>
<dbReference type="InterPro" id="IPR016181">
    <property type="entry name" value="Acyl_CoA_acyltransferase"/>
</dbReference>
<evidence type="ECO:0000256" key="2">
    <source>
        <dbReference type="ARBA" id="ARBA00023315"/>
    </source>
</evidence>
<sequence>MFHISETEKHSAELAILVAELDAFQAKLYPAESNHCLELSTIKDESIRCLIVRDQHGNPAGCGAIFLQGDGSGEIKRVYIRSEYRGQKIGEKIVGYLENLAVKSDCHLLRLETGIYQKPAIALYQNCGYEFCDPFPPYSEDPLSVFMYKNLNNPVERVIIG</sequence>
<feature type="domain" description="N-acetyltransferase" evidence="3">
    <location>
        <begin position="5"/>
        <end position="152"/>
    </location>
</feature>